<dbReference type="Proteomes" id="UP000722485">
    <property type="component" value="Unassembled WGS sequence"/>
</dbReference>
<comment type="caution">
    <text evidence="2">The sequence shown here is derived from an EMBL/GenBank/DDBJ whole genome shotgun (WGS) entry which is preliminary data.</text>
</comment>
<dbReference type="AlphaFoldDB" id="A0A9P5HBI4"/>
<dbReference type="EMBL" id="JAANBB010000036">
    <property type="protein sequence ID" value="KAF7554174.1"/>
    <property type="molecule type" value="Genomic_DNA"/>
</dbReference>
<proteinExistence type="predicted"/>
<gene>
    <name evidence="2" type="ORF">G7Z17_g3112</name>
</gene>
<organism evidence="2 3">
    <name type="scientific">Cylindrodendrum hubeiense</name>
    <dbReference type="NCBI Taxonomy" id="595255"/>
    <lineage>
        <taxon>Eukaryota</taxon>
        <taxon>Fungi</taxon>
        <taxon>Dikarya</taxon>
        <taxon>Ascomycota</taxon>
        <taxon>Pezizomycotina</taxon>
        <taxon>Sordariomycetes</taxon>
        <taxon>Hypocreomycetidae</taxon>
        <taxon>Hypocreales</taxon>
        <taxon>Nectriaceae</taxon>
        <taxon>Cylindrodendrum</taxon>
    </lineage>
</organism>
<accession>A0A9P5HBI4</accession>
<evidence type="ECO:0000256" key="1">
    <source>
        <dbReference type="SAM" id="MobiDB-lite"/>
    </source>
</evidence>
<evidence type="ECO:0000313" key="2">
    <source>
        <dbReference type="EMBL" id="KAF7554174.1"/>
    </source>
</evidence>
<evidence type="ECO:0000313" key="3">
    <source>
        <dbReference type="Proteomes" id="UP000722485"/>
    </source>
</evidence>
<feature type="compositionally biased region" description="Polar residues" evidence="1">
    <location>
        <begin position="11"/>
        <end position="23"/>
    </location>
</feature>
<name>A0A9P5HBI4_9HYPO</name>
<sequence length="144" mass="15152">MTKSRPRTVNAEETPQTQYPQINNGIPTAPIGHDLAAAQAVERAVADNAENAGRLQALGWISPAFWVQLGGLGGSMANSAAQRKQSGGTANRERDTRLAISALAVANGCASRKLRLAAVRSGSLSGRSSPLPLYFFRSASALRH</sequence>
<reference evidence="2" key="1">
    <citation type="submission" date="2020-03" db="EMBL/GenBank/DDBJ databases">
        <title>Draft Genome Sequence of Cylindrodendrum hubeiense.</title>
        <authorList>
            <person name="Buettner E."/>
            <person name="Kellner H."/>
        </authorList>
    </citation>
    <scope>NUCLEOTIDE SEQUENCE</scope>
    <source>
        <strain evidence="2">IHI 201604</strain>
    </source>
</reference>
<feature type="region of interest" description="Disordered" evidence="1">
    <location>
        <begin position="1"/>
        <end position="23"/>
    </location>
</feature>
<protein>
    <submittedName>
        <fullName evidence="2">Uncharacterized protein</fullName>
    </submittedName>
</protein>
<keyword evidence="3" id="KW-1185">Reference proteome</keyword>